<dbReference type="AlphaFoldDB" id="A0A951UNN2"/>
<evidence type="ECO:0000313" key="1">
    <source>
        <dbReference type="EMBL" id="MBW4660936.1"/>
    </source>
</evidence>
<name>A0A951UNN2_9CYAN</name>
<reference evidence="1" key="1">
    <citation type="submission" date="2021-05" db="EMBL/GenBank/DDBJ databases">
        <authorList>
            <person name="Pietrasiak N."/>
            <person name="Ward R."/>
            <person name="Stajich J.E."/>
            <person name="Kurbessoian T."/>
        </authorList>
    </citation>
    <scope>NUCLEOTIDE SEQUENCE</scope>
    <source>
        <strain evidence="1">UHER 2000/2452</strain>
    </source>
</reference>
<comment type="caution">
    <text evidence="1">The sequence shown here is derived from an EMBL/GenBank/DDBJ whole genome shotgun (WGS) entry which is preliminary data.</text>
</comment>
<evidence type="ECO:0000313" key="2">
    <source>
        <dbReference type="Proteomes" id="UP000757435"/>
    </source>
</evidence>
<proteinExistence type="predicted"/>
<organism evidence="1 2">
    <name type="scientific">Drouetiella hepatica Uher 2000/2452</name>
    <dbReference type="NCBI Taxonomy" id="904376"/>
    <lineage>
        <taxon>Bacteria</taxon>
        <taxon>Bacillati</taxon>
        <taxon>Cyanobacteriota</taxon>
        <taxon>Cyanophyceae</taxon>
        <taxon>Oculatellales</taxon>
        <taxon>Oculatellaceae</taxon>
        <taxon>Drouetiella</taxon>
    </lineage>
</organism>
<accession>A0A951UNN2</accession>
<gene>
    <name evidence="1" type="ORF">KME15_19855</name>
</gene>
<dbReference type="EMBL" id="JAHHHD010000028">
    <property type="protein sequence ID" value="MBW4660936.1"/>
    <property type="molecule type" value="Genomic_DNA"/>
</dbReference>
<sequence length="112" mass="12064">MTTIESQVAVINFTVYRGADFVLPLDFQQDSGAPIDFTGSMVSAKLRRHFIQDVAVFGVTIAQPTTGKVVLSLDQAVIDTLKPASYSWALFITDAAGVTQLKCQGTVEVVQP</sequence>
<protein>
    <submittedName>
        <fullName evidence="1">Uncharacterized protein</fullName>
    </submittedName>
</protein>
<reference evidence="1" key="2">
    <citation type="journal article" date="2022" name="Microbiol. Resour. Announc.">
        <title>Metagenome Sequencing to Explore Phylogenomics of Terrestrial Cyanobacteria.</title>
        <authorList>
            <person name="Ward R.D."/>
            <person name="Stajich J.E."/>
            <person name="Johansen J.R."/>
            <person name="Huntemann M."/>
            <person name="Clum A."/>
            <person name="Foster B."/>
            <person name="Foster B."/>
            <person name="Roux S."/>
            <person name="Palaniappan K."/>
            <person name="Varghese N."/>
            <person name="Mukherjee S."/>
            <person name="Reddy T.B.K."/>
            <person name="Daum C."/>
            <person name="Copeland A."/>
            <person name="Chen I.A."/>
            <person name="Ivanova N.N."/>
            <person name="Kyrpides N.C."/>
            <person name="Shapiro N."/>
            <person name="Eloe-Fadrosh E.A."/>
            <person name="Pietrasiak N."/>
        </authorList>
    </citation>
    <scope>NUCLEOTIDE SEQUENCE</scope>
    <source>
        <strain evidence="1">UHER 2000/2452</strain>
    </source>
</reference>
<dbReference type="Proteomes" id="UP000757435">
    <property type="component" value="Unassembled WGS sequence"/>
</dbReference>